<dbReference type="InterPro" id="IPR019775">
    <property type="entry name" value="WD40_repeat_CS"/>
</dbReference>
<dbReference type="SMART" id="SM00320">
    <property type="entry name" value="WD40"/>
    <property type="match status" value="11"/>
</dbReference>
<feature type="region of interest" description="Disordered" evidence="4">
    <location>
        <begin position="817"/>
        <end position="844"/>
    </location>
</feature>
<evidence type="ECO:0000256" key="4">
    <source>
        <dbReference type="SAM" id="MobiDB-lite"/>
    </source>
</evidence>
<accession>A0AAW2HL32</accession>
<feature type="repeat" description="WD" evidence="3">
    <location>
        <begin position="568"/>
        <end position="609"/>
    </location>
</feature>
<feature type="region of interest" description="Disordered" evidence="4">
    <location>
        <begin position="696"/>
        <end position="719"/>
    </location>
</feature>
<gene>
    <name evidence="5" type="ORF">PYX00_007902</name>
</gene>
<protein>
    <recommendedName>
        <fullName evidence="6">WD repeat-containing protein 3</fullName>
    </recommendedName>
</protein>
<dbReference type="EMBL" id="JARGDH010000004">
    <property type="protein sequence ID" value="KAL0270510.1"/>
    <property type="molecule type" value="Genomic_DNA"/>
</dbReference>
<evidence type="ECO:0000256" key="2">
    <source>
        <dbReference type="ARBA" id="ARBA00022737"/>
    </source>
</evidence>
<reference evidence="5" key="1">
    <citation type="journal article" date="2024" name="Gigascience">
        <title>Chromosome-level genome of the poultry shaft louse Menopon gallinae provides insight into the host-switching and adaptive evolution of parasitic lice.</title>
        <authorList>
            <person name="Xu Y."/>
            <person name="Ma L."/>
            <person name="Liu S."/>
            <person name="Liang Y."/>
            <person name="Liu Q."/>
            <person name="He Z."/>
            <person name="Tian L."/>
            <person name="Duan Y."/>
            <person name="Cai W."/>
            <person name="Li H."/>
            <person name="Song F."/>
        </authorList>
    </citation>
    <scope>NUCLEOTIDE SEQUENCE</scope>
    <source>
        <strain evidence="5">Cailab_2023a</strain>
    </source>
</reference>
<dbReference type="GO" id="GO:0030515">
    <property type="term" value="F:snoRNA binding"/>
    <property type="evidence" value="ECO:0007669"/>
    <property type="project" value="TreeGrafter"/>
</dbReference>
<organism evidence="5">
    <name type="scientific">Menopon gallinae</name>
    <name type="common">poultry shaft louse</name>
    <dbReference type="NCBI Taxonomy" id="328185"/>
    <lineage>
        <taxon>Eukaryota</taxon>
        <taxon>Metazoa</taxon>
        <taxon>Ecdysozoa</taxon>
        <taxon>Arthropoda</taxon>
        <taxon>Hexapoda</taxon>
        <taxon>Insecta</taxon>
        <taxon>Pterygota</taxon>
        <taxon>Neoptera</taxon>
        <taxon>Paraneoptera</taxon>
        <taxon>Psocodea</taxon>
        <taxon>Troctomorpha</taxon>
        <taxon>Phthiraptera</taxon>
        <taxon>Amblycera</taxon>
        <taxon>Menoponidae</taxon>
        <taxon>Menopon</taxon>
    </lineage>
</organism>
<name>A0AAW2HL32_9NEOP</name>
<evidence type="ECO:0008006" key="6">
    <source>
        <dbReference type="Google" id="ProtNLM"/>
    </source>
</evidence>
<feature type="repeat" description="WD" evidence="3">
    <location>
        <begin position="103"/>
        <end position="136"/>
    </location>
</feature>
<dbReference type="PROSITE" id="PS50294">
    <property type="entry name" value="WD_REPEATS_REGION"/>
    <property type="match status" value="6"/>
</dbReference>
<feature type="repeat" description="WD" evidence="3">
    <location>
        <begin position="61"/>
        <end position="102"/>
    </location>
</feature>
<dbReference type="GO" id="GO:0030490">
    <property type="term" value="P:maturation of SSU-rRNA"/>
    <property type="evidence" value="ECO:0007669"/>
    <property type="project" value="TreeGrafter"/>
</dbReference>
<dbReference type="SUPFAM" id="SSF50978">
    <property type="entry name" value="WD40 repeat-like"/>
    <property type="match status" value="1"/>
</dbReference>
<dbReference type="PANTHER" id="PTHR19853">
    <property type="entry name" value="WD REPEAT CONTAINING PROTEIN 3 WDR3"/>
    <property type="match status" value="1"/>
</dbReference>
<feature type="repeat" description="WD" evidence="3">
    <location>
        <begin position="145"/>
        <end position="186"/>
    </location>
</feature>
<comment type="caution">
    <text evidence="5">The sequence shown here is derived from an EMBL/GenBank/DDBJ whole genome shotgun (WGS) entry which is preliminary data.</text>
</comment>
<keyword evidence="2" id="KW-0677">Repeat</keyword>
<dbReference type="GO" id="GO:0034388">
    <property type="term" value="C:Pwp2p-containing subcomplex of 90S preribosome"/>
    <property type="evidence" value="ECO:0007669"/>
    <property type="project" value="TreeGrafter"/>
</dbReference>
<dbReference type="Gene3D" id="2.130.10.10">
    <property type="entry name" value="YVTN repeat-like/Quinoprotein amine dehydrogenase"/>
    <property type="match status" value="4"/>
</dbReference>
<dbReference type="PROSITE" id="PS50082">
    <property type="entry name" value="WD_REPEATS_2"/>
    <property type="match status" value="8"/>
</dbReference>
<evidence type="ECO:0000256" key="1">
    <source>
        <dbReference type="ARBA" id="ARBA00022574"/>
    </source>
</evidence>
<dbReference type="Pfam" id="PF25172">
    <property type="entry name" value="Beta-prop_WDR3_2nd"/>
    <property type="match status" value="1"/>
</dbReference>
<proteinExistence type="predicted"/>
<dbReference type="InterPro" id="IPR051570">
    <property type="entry name" value="TBC1_cilium_biogenesis"/>
</dbReference>
<dbReference type="SUPFAM" id="SSF117289">
    <property type="entry name" value="Nucleoporin domain"/>
    <property type="match status" value="1"/>
</dbReference>
<feature type="repeat" description="WD" evidence="3">
    <location>
        <begin position="471"/>
        <end position="505"/>
    </location>
</feature>
<dbReference type="EMBL" id="JARGDH010000004">
    <property type="protein sequence ID" value="KAL0270512.1"/>
    <property type="molecule type" value="Genomic_DNA"/>
</dbReference>
<dbReference type="InterPro" id="IPR015943">
    <property type="entry name" value="WD40/YVTN_repeat-like_dom_sf"/>
</dbReference>
<dbReference type="FunFam" id="2.130.10.10:FF:000157">
    <property type="entry name" value="WD repeat domain 3"/>
    <property type="match status" value="1"/>
</dbReference>
<dbReference type="InterPro" id="IPR036322">
    <property type="entry name" value="WD40_repeat_dom_sf"/>
</dbReference>
<dbReference type="CDD" id="cd00200">
    <property type="entry name" value="WD40"/>
    <property type="match status" value="2"/>
</dbReference>
<dbReference type="Pfam" id="PF25173">
    <property type="entry name" value="Beta-prop_WDR3_1st"/>
    <property type="match status" value="1"/>
</dbReference>
<dbReference type="GO" id="GO:0032040">
    <property type="term" value="C:small-subunit processome"/>
    <property type="evidence" value="ECO:0007669"/>
    <property type="project" value="TreeGrafter"/>
</dbReference>
<dbReference type="EMBL" id="JARGDH010000004">
    <property type="protein sequence ID" value="KAL0270511.1"/>
    <property type="molecule type" value="Genomic_DNA"/>
</dbReference>
<dbReference type="PROSITE" id="PS00678">
    <property type="entry name" value="WD_REPEATS_1"/>
    <property type="match status" value="4"/>
</dbReference>
<dbReference type="PANTHER" id="PTHR19853:SF0">
    <property type="entry name" value="WD REPEAT-CONTAINING PROTEIN 3"/>
    <property type="match status" value="1"/>
</dbReference>
<feature type="repeat" description="WD" evidence="3">
    <location>
        <begin position="652"/>
        <end position="682"/>
    </location>
</feature>
<evidence type="ECO:0000256" key="3">
    <source>
        <dbReference type="PROSITE-ProRule" id="PRU00221"/>
    </source>
</evidence>
<feature type="repeat" description="WD" evidence="3">
    <location>
        <begin position="187"/>
        <end position="228"/>
    </location>
</feature>
<dbReference type="PRINTS" id="PR00320">
    <property type="entry name" value="GPROTEINBRPT"/>
</dbReference>
<feature type="repeat" description="WD" evidence="3">
    <location>
        <begin position="610"/>
        <end position="651"/>
    </location>
</feature>
<keyword evidence="1 3" id="KW-0853">WD repeat</keyword>
<dbReference type="InterPro" id="IPR020472">
    <property type="entry name" value="WD40_PAC1"/>
</dbReference>
<sequence>MGITKQYLRYSPSGKFNIIASGNCNGSWVTLKNQEGRFVATGTCEDITVWDVNLVEKAVVLPGEKTVVTCLKSSPIPNILAAGFRDGSVKTYDVDTGEVLGIFSGHKQSVTCLTYDSTGHQLASGSNDTHIVVWDVVAEAGLSRLSGHTGSVTSVHFMKNYNILISCSKDTSIKFWDLDTSYCFKTLLGHRTEVWGIVLMRNQEFLVTGSGDSELRVWNLAAKENKVKEESNDDTVEKQFEFEEESDVMSPISTEKCGSILRTDTGRVSGLISDAGNQILAVHGTSGLLELFMFTSHLESLRRLKKRIKKENKGNKSSLDSNSTRPSLRDIVRRLPTIKLKVKIKSSDLVLGKNGELRIMLTLSNNTVEIYTLNTTEKNALAVCKRRIANQGHHSEVRVVSFCSDSLAVVTGSGDSVKLWNRNSLACIRTIATGYVLSLCLVPGDRHVVAGLKTGKLLIIDLNTGDILEEIPAHEKEIWSIRVTPDKRGCITGSSDHTVKFWEFELIDDKDNNSSGKVLSLLHVRTLTLDDGVLGVCVTPNSKLFAVSLLDMTVKIFFLDTMKFFLSLYGHKLPVLCMDISSDSTLIATGSADRNIKIWGLDFGDCHKSIFAHDDSVTSLEFVPGTHYFFSCGKDGKIKQWDADNFQKIITLEGHFGEAFHLSVSPNGNHLVSCGSDRVVRLVTKTEEPLILEDEAEEERAREEEKQLATDAETTVRGQSTLQLPSRKTVGSERGAEEILEGLGVAKEYLQLLKESKSQKDAKPSLPPLMVAYNASDPNDFILEIISRIRSSDLEEGSSTSAVSCCYPNVGNVPVPVTARNQNRTDLPGADVSHKDSPRTNCHQ</sequence>
<feature type="compositionally biased region" description="Basic and acidic residues" evidence="4">
    <location>
        <begin position="699"/>
        <end position="708"/>
    </location>
</feature>
<dbReference type="AlphaFoldDB" id="A0AAW2HL32"/>
<evidence type="ECO:0000313" key="5">
    <source>
        <dbReference type="EMBL" id="KAL0270511.1"/>
    </source>
</evidence>
<dbReference type="InterPro" id="IPR001680">
    <property type="entry name" value="WD40_rpt"/>
</dbReference>